<reference evidence="2" key="2">
    <citation type="submission" date="2015-06" db="EMBL/GenBank/DDBJ databases">
        <title>Genome Sequence of Bacillus endophyticus and Analysis of its Companion Mechanism in the Ketogulonigenium vulgare-Bacillus strain Consortium.</title>
        <authorList>
            <person name="Jia N."/>
            <person name="Du J."/>
            <person name="Ding M.-Z."/>
            <person name="Gao F."/>
            <person name="Yuan Y.-J."/>
        </authorList>
    </citation>
    <scope>NUCLEOTIDE SEQUENCE [LARGE SCALE GENOMIC DNA]</scope>
    <source>
        <strain evidence="2">Hbe603</strain>
    </source>
</reference>
<sequence>MKKPQTSLADLIKVEREKKLEEYRNSSDKDVNHYYKPNTTLAERLGVKEDELVINEDEEEDD</sequence>
<organism evidence="1 2">
    <name type="scientific">Priestia filamentosa</name>
    <dbReference type="NCBI Taxonomy" id="1402861"/>
    <lineage>
        <taxon>Bacteria</taxon>
        <taxon>Bacillati</taxon>
        <taxon>Bacillota</taxon>
        <taxon>Bacilli</taxon>
        <taxon>Bacillales</taxon>
        <taxon>Bacillaceae</taxon>
        <taxon>Priestia</taxon>
    </lineage>
</organism>
<proteinExistence type="predicted"/>
<accession>A0A0H4KGL8</accession>
<protein>
    <submittedName>
        <fullName evidence="1">Uncharacterized protein</fullName>
    </submittedName>
</protein>
<dbReference type="Proteomes" id="UP000036202">
    <property type="component" value="Chromosome"/>
</dbReference>
<dbReference type="PATRIC" id="fig|135735.6.peg.1513"/>
<dbReference type="AlphaFoldDB" id="A0A0H4KGL8"/>
<evidence type="ECO:0000313" key="1">
    <source>
        <dbReference type="EMBL" id="AKO91951.1"/>
    </source>
</evidence>
<dbReference type="EMBL" id="CP011974">
    <property type="protein sequence ID" value="AKO91951.1"/>
    <property type="molecule type" value="Genomic_DNA"/>
</dbReference>
<gene>
    <name evidence="1" type="ORF">BEH_07465</name>
</gene>
<evidence type="ECO:0000313" key="2">
    <source>
        <dbReference type="Proteomes" id="UP000036202"/>
    </source>
</evidence>
<name>A0A0H4KGL8_9BACI</name>
<keyword evidence="2" id="KW-1185">Reference proteome</keyword>
<reference evidence="1 2" key="1">
    <citation type="journal article" date="2015" name="PLoS ONE">
        <title>Genome Sequence of Bacillus endophyticus and Analysis of Its Companion Mechanism in the Ketogulonigenium vulgare-Bacillus Strain Consortium.</title>
        <authorList>
            <person name="Jia N."/>
            <person name="Du J."/>
            <person name="Ding M.Z."/>
            <person name="Gao F."/>
            <person name="Yuan Y.J."/>
        </authorList>
    </citation>
    <scope>NUCLEOTIDE SEQUENCE [LARGE SCALE GENOMIC DNA]</scope>
    <source>
        <strain evidence="1 2">Hbe603</strain>
    </source>
</reference>
<dbReference type="KEGG" id="beo:BEH_07465"/>
<dbReference type="RefSeq" id="WP_046216912.1">
    <property type="nucleotide sequence ID" value="NZ_CP011974.1"/>
</dbReference>